<keyword evidence="2" id="KW-1185">Reference proteome</keyword>
<proteinExistence type="predicted"/>
<protein>
    <submittedName>
        <fullName evidence="1">Uncharacterized protein</fullName>
    </submittedName>
</protein>
<dbReference type="EMBL" id="VCGU01000008">
    <property type="protein sequence ID" value="TRY71677.1"/>
    <property type="molecule type" value="Genomic_DNA"/>
</dbReference>
<name>A0A553P1W0_TIGCA</name>
<sequence>MLIVTPRPIPKISNASFVKRLVSCPPILRRLSAVEMTMSKSAGHSTLGGYLDCQHQPFKEVLETTCRKLAQSDRILHCLYIVDDYYLPCYNKTRHIWRVFGGVIDLNMALKLCGLRTPIQLRSPYLG</sequence>
<reference evidence="1 2" key="1">
    <citation type="journal article" date="2018" name="Nat. Ecol. Evol.">
        <title>Genomic signatures of mitonuclear coevolution across populations of Tigriopus californicus.</title>
        <authorList>
            <person name="Barreto F.S."/>
            <person name="Watson E.T."/>
            <person name="Lima T.G."/>
            <person name="Willett C.S."/>
            <person name="Edmands S."/>
            <person name="Li W."/>
            <person name="Burton R.S."/>
        </authorList>
    </citation>
    <scope>NUCLEOTIDE SEQUENCE [LARGE SCALE GENOMIC DNA]</scope>
    <source>
        <strain evidence="1 2">San Diego</strain>
    </source>
</reference>
<dbReference type="AlphaFoldDB" id="A0A553P1W0"/>
<comment type="caution">
    <text evidence="1">The sequence shown here is derived from an EMBL/GenBank/DDBJ whole genome shotgun (WGS) entry which is preliminary data.</text>
</comment>
<feature type="non-terminal residue" evidence="1">
    <location>
        <position position="127"/>
    </location>
</feature>
<gene>
    <name evidence="1" type="ORF">TCAL_16140</name>
</gene>
<organism evidence="1 2">
    <name type="scientific">Tigriopus californicus</name>
    <name type="common">Marine copepod</name>
    <dbReference type="NCBI Taxonomy" id="6832"/>
    <lineage>
        <taxon>Eukaryota</taxon>
        <taxon>Metazoa</taxon>
        <taxon>Ecdysozoa</taxon>
        <taxon>Arthropoda</taxon>
        <taxon>Crustacea</taxon>
        <taxon>Multicrustacea</taxon>
        <taxon>Hexanauplia</taxon>
        <taxon>Copepoda</taxon>
        <taxon>Harpacticoida</taxon>
        <taxon>Harpacticidae</taxon>
        <taxon>Tigriopus</taxon>
    </lineage>
</organism>
<evidence type="ECO:0000313" key="2">
    <source>
        <dbReference type="Proteomes" id="UP000318571"/>
    </source>
</evidence>
<evidence type="ECO:0000313" key="1">
    <source>
        <dbReference type="EMBL" id="TRY71677.1"/>
    </source>
</evidence>
<accession>A0A553P1W0</accession>
<dbReference type="Proteomes" id="UP000318571">
    <property type="component" value="Chromosome 7"/>
</dbReference>